<evidence type="ECO:0000313" key="1">
    <source>
        <dbReference type="EMBL" id="KAK0429281.1"/>
    </source>
</evidence>
<keyword evidence="2" id="KW-1185">Reference proteome</keyword>
<dbReference type="EMBL" id="JAUCMV010000001">
    <property type="protein sequence ID" value="KAK0429281.1"/>
    <property type="molecule type" value="Genomic_DNA"/>
</dbReference>
<dbReference type="Proteomes" id="UP001175271">
    <property type="component" value="Unassembled WGS sequence"/>
</dbReference>
<protein>
    <submittedName>
        <fullName evidence="1">Uncharacterized protein</fullName>
    </submittedName>
</protein>
<proteinExistence type="predicted"/>
<sequence length="141" mass="16084">MQTQTTSSHSISFAPCEASAATRSPYNVKRLAGHPKGRPIRRTCLKHQCNNFKYKGAPIAGNGSAIKQRYIEHREWGLLGDQHFTLVGPSACSTSTIRWWAPSKKKLNIDDVRRPRPTKKCEFFFRGRESVFIRERTVSYS</sequence>
<reference evidence="1" key="1">
    <citation type="submission" date="2023-06" db="EMBL/GenBank/DDBJ databases">
        <title>Genomic analysis of the entomopathogenic nematode Steinernema hermaphroditum.</title>
        <authorList>
            <person name="Schwarz E.M."/>
            <person name="Heppert J.K."/>
            <person name="Baniya A."/>
            <person name="Schwartz H.T."/>
            <person name="Tan C.-H."/>
            <person name="Antoshechkin I."/>
            <person name="Sternberg P.W."/>
            <person name="Goodrich-Blair H."/>
            <person name="Dillman A.R."/>
        </authorList>
    </citation>
    <scope>NUCLEOTIDE SEQUENCE</scope>
    <source>
        <strain evidence="1">PS9179</strain>
        <tissue evidence="1">Whole animal</tissue>
    </source>
</reference>
<dbReference type="AlphaFoldDB" id="A0AA39IT73"/>
<name>A0AA39IT73_9BILA</name>
<organism evidence="1 2">
    <name type="scientific">Steinernema hermaphroditum</name>
    <dbReference type="NCBI Taxonomy" id="289476"/>
    <lineage>
        <taxon>Eukaryota</taxon>
        <taxon>Metazoa</taxon>
        <taxon>Ecdysozoa</taxon>
        <taxon>Nematoda</taxon>
        <taxon>Chromadorea</taxon>
        <taxon>Rhabditida</taxon>
        <taxon>Tylenchina</taxon>
        <taxon>Panagrolaimomorpha</taxon>
        <taxon>Strongyloidoidea</taxon>
        <taxon>Steinernematidae</taxon>
        <taxon>Steinernema</taxon>
    </lineage>
</organism>
<accession>A0AA39IT73</accession>
<comment type="caution">
    <text evidence="1">The sequence shown here is derived from an EMBL/GenBank/DDBJ whole genome shotgun (WGS) entry which is preliminary data.</text>
</comment>
<evidence type="ECO:0000313" key="2">
    <source>
        <dbReference type="Proteomes" id="UP001175271"/>
    </source>
</evidence>
<gene>
    <name evidence="1" type="ORF">QR680_011292</name>
</gene>